<dbReference type="Gene3D" id="3.40.50.150">
    <property type="entry name" value="Vaccinia Virus protein VP39"/>
    <property type="match status" value="1"/>
</dbReference>
<dbReference type="PANTHER" id="PTHR43861:SF1">
    <property type="entry name" value="TRANS-ACONITATE 2-METHYLTRANSFERASE"/>
    <property type="match status" value="1"/>
</dbReference>
<dbReference type="GO" id="GO:0032259">
    <property type="term" value="P:methylation"/>
    <property type="evidence" value="ECO:0007669"/>
    <property type="project" value="UniProtKB-KW"/>
</dbReference>
<evidence type="ECO:0000256" key="2">
    <source>
        <dbReference type="ARBA" id="ARBA00022679"/>
    </source>
</evidence>
<evidence type="ECO:0000313" key="4">
    <source>
        <dbReference type="EMBL" id="GLZ78378.1"/>
    </source>
</evidence>
<accession>A0A9W6SLD5</accession>
<dbReference type="InterPro" id="IPR041698">
    <property type="entry name" value="Methyltransf_25"/>
</dbReference>
<name>A0A9W6SLD5_9ACTN</name>
<dbReference type="RefSeq" id="WP_285663536.1">
    <property type="nucleotide sequence ID" value="NZ_BSTX01000002.1"/>
</dbReference>
<evidence type="ECO:0000256" key="1">
    <source>
        <dbReference type="ARBA" id="ARBA00022603"/>
    </source>
</evidence>
<dbReference type="Pfam" id="PF13649">
    <property type="entry name" value="Methyltransf_25"/>
    <property type="match status" value="1"/>
</dbReference>
<keyword evidence="2" id="KW-0808">Transferase</keyword>
<dbReference type="PANTHER" id="PTHR43861">
    <property type="entry name" value="TRANS-ACONITATE 2-METHYLTRANSFERASE-RELATED"/>
    <property type="match status" value="1"/>
</dbReference>
<feature type="domain" description="Methyltransferase" evidence="3">
    <location>
        <begin position="40"/>
        <end position="132"/>
    </location>
</feature>
<dbReference type="AlphaFoldDB" id="A0A9W6SLD5"/>
<proteinExistence type="predicted"/>
<gene>
    <name evidence="4" type="ORF">Afil01_31850</name>
</gene>
<reference evidence="4" key="1">
    <citation type="submission" date="2023-03" db="EMBL/GenBank/DDBJ databases">
        <title>Actinorhabdospora filicis NBRC 111898.</title>
        <authorList>
            <person name="Ichikawa N."/>
            <person name="Sato H."/>
            <person name="Tonouchi N."/>
        </authorList>
    </citation>
    <scope>NUCLEOTIDE SEQUENCE</scope>
    <source>
        <strain evidence="4">NBRC 111898</strain>
    </source>
</reference>
<dbReference type="CDD" id="cd02440">
    <property type="entry name" value="AdoMet_MTases"/>
    <property type="match status" value="1"/>
</dbReference>
<dbReference type="EMBL" id="BSTX01000002">
    <property type="protein sequence ID" value="GLZ78378.1"/>
    <property type="molecule type" value="Genomic_DNA"/>
</dbReference>
<dbReference type="SUPFAM" id="SSF53335">
    <property type="entry name" value="S-adenosyl-L-methionine-dependent methyltransferases"/>
    <property type="match status" value="1"/>
</dbReference>
<keyword evidence="1 4" id="KW-0489">Methyltransferase</keyword>
<dbReference type="InterPro" id="IPR029063">
    <property type="entry name" value="SAM-dependent_MTases_sf"/>
</dbReference>
<evidence type="ECO:0000313" key="5">
    <source>
        <dbReference type="Proteomes" id="UP001165079"/>
    </source>
</evidence>
<dbReference type="Proteomes" id="UP001165079">
    <property type="component" value="Unassembled WGS sequence"/>
</dbReference>
<sequence length="245" mass="26825">MLHAEFRDPLLVTVYDAECPWTREDDFFLAEVSQTPQARVLDLGCGTGRLALGLSAAGHTVTGVDPARASLVAARAKPGADRVTWLEGTSRDLPEAAFDVTVMTSHVAQFFVTDDELAQALTDLRRALVSGGRLVFDTRDPAARRWEKWNPVDSRRTITLPDGTVITAWTEVTAVADSAVTFTHHYVFPDGPELESTATLRFHTEKEVREALHTAGFGVEDIFGGWEREPVGHSDGELLVIARAL</sequence>
<organism evidence="4 5">
    <name type="scientific">Actinorhabdospora filicis</name>
    <dbReference type="NCBI Taxonomy" id="1785913"/>
    <lineage>
        <taxon>Bacteria</taxon>
        <taxon>Bacillati</taxon>
        <taxon>Actinomycetota</taxon>
        <taxon>Actinomycetes</taxon>
        <taxon>Micromonosporales</taxon>
        <taxon>Micromonosporaceae</taxon>
        <taxon>Actinorhabdospora</taxon>
    </lineage>
</organism>
<protein>
    <submittedName>
        <fullName evidence="4">Methyltransferase type 11</fullName>
    </submittedName>
</protein>
<evidence type="ECO:0000259" key="3">
    <source>
        <dbReference type="Pfam" id="PF13649"/>
    </source>
</evidence>
<dbReference type="GO" id="GO:0008168">
    <property type="term" value="F:methyltransferase activity"/>
    <property type="evidence" value="ECO:0007669"/>
    <property type="project" value="UniProtKB-KW"/>
</dbReference>
<keyword evidence="5" id="KW-1185">Reference proteome</keyword>
<comment type="caution">
    <text evidence="4">The sequence shown here is derived from an EMBL/GenBank/DDBJ whole genome shotgun (WGS) entry which is preliminary data.</text>
</comment>